<protein>
    <submittedName>
        <fullName evidence="3">Anti-sigma factor antagonist</fullName>
    </submittedName>
</protein>
<dbReference type="SUPFAM" id="SSF55781">
    <property type="entry name" value="GAF domain-like"/>
    <property type="match status" value="1"/>
</dbReference>
<dbReference type="Proteomes" id="UP000030147">
    <property type="component" value="Unassembled WGS sequence"/>
</dbReference>
<dbReference type="Pfam" id="PF01590">
    <property type="entry name" value="GAF"/>
    <property type="match status" value="1"/>
</dbReference>
<sequence length="285" mass="31916">MSSQYNLASSEFRSLKSASQKLFSIISKHLNVNTAYITKRGDNEMTILSSFNEHEEIIPEGYSVEYGGTFCRLIIANENNAMTTENLMKDEVTQQLEVTSQLDVKGFLGVTLSDSEGNVFGTLCVLDKEEKEFSDDDINYLKSMADVLSHLIELDQTKYNMDYLTVPIIPITKGISILTIQGIIDESRSSKLINNVLQYGSSHQIEYFVIDLSGLVILDGHFPQVIIQLVQSLQLMGIETIITGISPEIAKHEVNNIQLLQLKTKTVQNLEAALDYIGFYLAEKD</sequence>
<name>A0A0A2TB64_9BACI</name>
<evidence type="ECO:0000313" key="4">
    <source>
        <dbReference type="Proteomes" id="UP000030147"/>
    </source>
</evidence>
<keyword evidence="4" id="KW-1185">Reference proteome</keyword>
<keyword evidence="1" id="KW-0597">Phosphoprotein</keyword>
<dbReference type="Gene3D" id="3.30.450.40">
    <property type="match status" value="1"/>
</dbReference>
<proteinExistence type="predicted"/>
<dbReference type="SMART" id="SM00065">
    <property type="entry name" value="GAF"/>
    <property type="match status" value="1"/>
</dbReference>
<dbReference type="InterPro" id="IPR036513">
    <property type="entry name" value="STAS_dom_sf"/>
</dbReference>
<dbReference type="InterPro" id="IPR002645">
    <property type="entry name" value="STAS_dom"/>
</dbReference>
<dbReference type="Gene3D" id="3.30.750.24">
    <property type="entry name" value="STAS domain"/>
    <property type="match status" value="1"/>
</dbReference>
<dbReference type="eggNOG" id="COG2203">
    <property type="taxonomic scope" value="Bacteria"/>
</dbReference>
<dbReference type="SUPFAM" id="SSF52091">
    <property type="entry name" value="SpoIIaa-like"/>
    <property type="match status" value="1"/>
</dbReference>
<comment type="caution">
    <text evidence="3">The sequence shown here is derived from an EMBL/GenBank/DDBJ whole genome shotgun (WGS) entry which is preliminary data.</text>
</comment>
<dbReference type="eggNOG" id="COG1366">
    <property type="taxonomic scope" value="Bacteria"/>
</dbReference>
<dbReference type="CDD" id="cd07041">
    <property type="entry name" value="STAS_RsbR_RsbS_like"/>
    <property type="match status" value="1"/>
</dbReference>
<dbReference type="Pfam" id="PF01740">
    <property type="entry name" value="STAS"/>
    <property type="match status" value="1"/>
</dbReference>
<dbReference type="RefSeq" id="WP_036818397.1">
    <property type="nucleotide sequence ID" value="NZ_AVBF01000018.1"/>
</dbReference>
<accession>A0A0A2TB64</accession>
<organism evidence="3 4">
    <name type="scientific">Pontibacillus yanchengensis Y32</name>
    <dbReference type="NCBI Taxonomy" id="1385514"/>
    <lineage>
        <taxon>Bacteria</taxon>
        <taxon>Bacillati</taxon>
        <taxon>Bacillota</taxon>
        <taxon>Bacilli</taxon>
        <taxon>Bacillales</taxon>
        <taxon>Bacillaceae</taxon>
        <taxon>Pontibacillus</taxon>
    </lineage>
</organism>
<dbReference type="PANTHER" id="PTHR33745:SF3">
    <property type="entry name" value="RSBT CO-ANTAGONIST PROTEIN RSBRC"/>
    <property type="match status" value="1"/>
</dbReference>
<dbReference type="InterPro" id="IPR029016">
    <property type="entry name" value="GAF-like_dom_sf"/>
</dbReference>
<dbReference type="STRING" id="1385514.N782_07465"/>
<dbReference type="EMBL" id="AVBF01000018">
    <property type="protein sequence ID" value="KGP73072.1"/>
    <property type="molecule type" value="Genomic_DNA"/>
</dbReference>
<gene>
    <name evidence="3" type="ORF">N782_07465</name>
</gene>
<reference evidence="3 4" key="1">
    <citation type="journal article" date="2015" name="Stand. Genomic Sci.">
        <title>High quality draft genome sequence of the moderately halophilic bacterium Pontibacillus yanchengensis Y32(T) and comparison among Pontibacillus genomes.</title>
        <authorList>
            <person name="Huang J."/>
            <person name="Qiao Z.X."/>
            <person name="Tang J.W."/>
            <person name="Wang G."/>
        </authorList>
    </citation>
    <scope>NUCLEOTIDE SEQUENCE [LARGE SCALE GENOMIC DNA]</scope>
    <source>
        <strain evidence="3 4">Y32</strain>
    </source>
</reference>
<dbReference type="PROSITE" id="PS50801">
    <property type="entry name" value="STAS"/>
    <property type="match status" value="1"/>
</dbReference>
<evidence type="ECO:0000256" key="1">
    <source>
        <dbReference type="ARBA" id="ARBA00022553"/>
    </source>
</evidence>
<dbReference type="AlphaFoldDB" id="A0A0A2TB64"/>
<dbReference type="OrthoDB" id="1120027at2"/>
<feature type="domain" description="STAS" evidence="2">
    <location>
        <begin position="165"/>
        <end position="251"/>
    </location>
</feature>
<dbReference type="PANTHER" id="PTHR33745">
    <property type="entry name" value="RSBT ANTAGONIST PROTEIN RSBS-RELATED"/>
    <property type="match status" value="1"/>
</dbReference>
<dbReference type="InterPro" id="IPR003018">
    <property type="entry name" value="GAF"/>
</dbReference>
<evidence type="ECO:0000313" key="3">
    <source>
        <dbReference type="EMBL" id="KGP73072.1"/>
    </source>
</evidence>
<evidence type="ECO:0000259" key="2">
    <source>
        <dbReference type="PROSITE" id="PS50801"/>
    </source>
</evidence>
<dbReference type="InterPro" id="IPR051932">
    <property type="entry name" value="Bact_StressResp_Reg"/>
</dbReference>